<sequence length="69" mass="7646">MKLFVATIETRYEVMAVAETADEAERLASEKAFDFLQGGRLVFDGPEEVIDYFGVNVTEIELGTAKVVD</sequence>
<dbReference type="Proteomes" id="UP000241798">
    <property type="component" value="Segment"/>
</dbReference>
<keyword evidence="2" id="KW-1185">Reference proteome</keyword>
<dbReference type="EMBL" id="MG099945">
    <property type="protein sequence ID" value="ATW60372.1"/>
    <property type="molecule type" value="Genomic_DNA"/>
</dbReference>
<name>A0A2H4PDR4_9CAUD</name>
<gene>
    <name evidence="1" type="ORF">SEA_KOKO_82</name>
</gene>
<reference evidence="1 2" key="1">
    <citation type="submission" date="2017-10" db="EMBL/GenBank/DDBJ databases">
        <authorList>
            <person name="Chen M."/>
            <person name="Kallman A."/>
            <person name="Luo C."/>
            <person name="Martin J."/>
            <person name="Nguyen T."/>
            <person name="Pierce C."/>
            <person name="Ramos K."/>
            <person name="Smith E."/>
            <person name="Giorgia P."/>
            <person name="Ellis O."/>
            <person name="Reddi K."/>
            <person name="Moberg-Parker J."/>
            <person name="Garlena R.A."/>
            <person name="Russell D.A."/>
            <person name="Pope W.H."/>
            <person name="Jacobs-Sera D."/>
            <person name="Hendrix R.W."/>
            <person name="Hatfull G.F."/>
        </authorList>
    </citation>
    <scope>NUCLEOTIDE SEQUENCE [LARGE SCALE GENOMIC DNA]</scope>
</reference>
<evidence type="ECO:0000313" key="2">
    <source>
        <dbReference type="Proteomes" id="UP000241798"/>
    </source>
</evidence>
<protein>
    <submittedName>
        <fullName evidence="1">Uncharacterized protein</fullName>
    </submittedName>
</protein>
<evidence type="ECO:0000313" key="1">
    <source>
        <dbReference type="EMBL" id="ATW60372.1"/>
    </source>
</evidence>
<proteinExistence type="predicted"/>
<accession>A0A2H4PDR4</accession>
<organism evidence="1 2">
    <name type="scientific">Mycobacterium phage Koko</name>
    <dbReference type="NCBI Taxonomy" id="2047840"/>
    <lineage>
        <taxon>Viruses</taxon>
        <taxon>Duplodnaviria</taxon>
        <taxon>Heunggongvirae</taxon>
        <taxon>Uroviricota</taxon>
        <taxon>Caudoviricetes</taxon>
        <taxon>Gladiatorvirus</taxon>
        <taxon>Gladiatorvirus koko</taxon>
    </lineage>
</organism>